<feature type="region of interest" description="Disordered" evidence="11">
    <location>
        <begin position="731"/>
        <end position="753"/>
    </location>
</feature>
<evidence type="ECO:0000256" key="12">
    <source>
        <dbReference type="SAM" id="Phobius"/>
    </source>
</evidence>
<feature type="domain" description="Pentraxin (PTX)" evidence="14">
    <location>
        <begin position="875"/>
        <end position="1076"/>
    </location>
</feature>
<evidence type="ECO:0008006" key="17">
    <source>
        <dbReference type="Google" id="ProtNLM"/>
    </source>
</evidence>
<feature type="compositionally biased region" description="Low complexity" evidence="11">
    <location>
        <begin position="385"/>
        <end position="398"/>
    </location>
</feature>
<dbReference type="GO" id="GO:0003682">
    <property type="term" value="F:chromatin binding"/>
    <property type="evidence" value="ECO:0007669"/>
    <property type="project" value="TreeGrafter"/>
</dbReference>
<evidence type="ECO:0000256" key="4">
    <source>
        <dbReference type="ARBA" id="ARBA00023015"/>
    </source>
</evidence>
<keyword evidence="4" id="KW-0805">Transcription regulation</keyword>
<dbReference type="InterPro" id="IPR052458">
    <property type="entry name" value="PcG_PRC1-like_component"/>
</dbReference>
<feature type="compositionally biased region" description="Polar residues" evidence="11">
    <location>
        <begin position="163"/>
        <end position="177"/>
    </location>
</feature>
<feature type="region of interest" description="Disordered" evidence="11">
    <location>
        <begin position="787"/>
        <end position="812"/>
    </location>
</feature>
<dbReference type="PROSITE" id="PS50013">
    <property type="entry name" value="CHROMO_2"/>
    <property type="match status" value="1"/>
</dbReference>
<evidence type="ECO:0000256" key="10">
    <source>
        <dbReference type="SAM" id="Coils"/>
    </source>
</evidence>
<keyword evidence="12" id="KW-1133">Transmembrane helix</keyword>
<feature type="coiled-coil region" evidence="10">
    <location>
        <begin position="818"/>
        <end position="849"/>
    </location>
</feature>
<dbReference type="SMART" id="SM00298">
    <property type="entry name" value="CHROMO"/>
    <property type="match status" value="1"/>
</dbReference>
<dbReference type="InterPro" id="IPR013320">
    <property type="entry name" value="ConA-like_dom_sf"/>
</dbReference>
<keyword evidence="10" id="KW-0175">Coiled coil</keyword>
<evidence type="ECO:0000256" key="3">
    <source>
        <dbReference type="ARBA" id="ARBA00022837"/>
    </source>
</evidence>
<dbReference type="PANTHER" id="PTHR46389:SF4">
    <property type="entry name" value="CHROMOBOX PROTEIN HOMOLOG 6"/>
    <property type="match status" value="1"/>
</dbReference>
<keyword evidence="6" id="KW-0804">Transcription</keyword>
<dbReference type="EMBL" id="JAROKS010000012">
    <property type="protein sequence ID" value="KAK1798211.1"/>
    <property type="molecule type" value="Genomic_DNA"/>
</dbReference>
<keyword evidence="12" id="KW-0472">Membrane</keyword>
<organism evidence="15 16">
    <name type="scientific">Electrophorus voltai</name>
    <dbReference type="NCBI Taxonomy" id="2609070"/>
    <lineage>
        <taxon>Eukaryota</taxon>
        <taxon>Metazoa</taxon>
        <taxon>Chordata</taxon>
        <taxon>Craniata</taxon>
        <taxon>Vertebrata</taxon>
        <taxon>Euteleostomi</taxon>
        <taxon>Actinopterygii</taxon>
        <taxon>Neopterygii</taxon>
        <taxon>Teleostei</taxon>
        <taxon>Ostariophysi</taxon>
        <taxon>Gymnotiformes</taxon>
        <taxon>Gymnotoidei</taxon>
        <taxon>Gymnotidae</taxon>
        <taxon>Electrophorus</taxon>
    </lineage>
</organism>
<dbReference type="FunFam" id="2.40.50.40:FF:000006">
    <property type="entry name" value="Chromobox protein homolog 7"/>
    <property type="match status" value="1"/>
</dbReference>
<evidence type="ECO:0000259" key="14">
    <source>
        <dbReference type="PROSITE" id="PS51828"/>
    </source>
</evidence>
<feature type="compositionally biased region" description="Polar residues" evidence="11">
    <location>
        <begin position="365"/>
        <end position="384"/>
    </location>
</feature>
<dbReference type="InterPro" id="IPR000953">
    <property type="entry name" value="Chromo/chromo_shadow_dom"/>
</dbReference>
<evidence type="ECO:0000256" key="8">
    <source>
        <dbReference type="ARBA" id="ARBA00023242"/>
    </source>
</evidence>
<keyword evidence="2" id="KW-0678">Repressor</keyword>
<feature type="transmembrane region" description="Helical" evidence="12">
    <location>
        <begin position="558"/>
        <end position="581"/>
    </location>
</feature>
<feature type="compositionally biased region" description="Pro residues" evidence="11">
    <location>
        <begin position="105"/>
        <end position="124"/>
    </location>
</feature>
<dbReference type="Gene3D" id="2.40.50.40">
    <property type="match status" value="1"/>
</dbReference>
<comment type="caution">
    <text evidence="15">The sequence shown here is derived from an EMBL/GenBank/DDBJ whole genome shotgun (WGS) entry which is preliminary data.</text>
</comment>
<keyword evidence="16" id="KW-1185">Reference proteome</keyword>
<feature type="compositionally biased region" description="Basic residues" evidence="11">
    <location>
        <begin position="141"/>
        <end position="154"/>
    </location>
</feature>
<feature type="region of interest" description="Disordered" evidence="11">
    <location>
        <begin position="84"/>
        <end position="177"/>
    </location>
</feature>
<evidence type="ECO:0000256" key="7">
    <source>
        <dbReference type="ARBA" id="ARBA00023180"/>
    </source>
</evidence>
<dbReference type="InterPro" id="IPR023780">
    <property type="entry name" value="Chromo_domain"/>
</dbReference>
<reference evidence="15" key="1">
    <citation type="submission" date="2023-03" db="EMBL/GenBank/DDBJ databases">
        <title>Electrophorus voltai genome.</title>
        <authorList>
            <person name="Bian C."/>
        </authorList>
    </citation>
    <scope>NUCLEOTIDE SEQUENCE</scope>
    <source>
        <strain evidence="15">CB-2022</strain>
        <tissue evidence="15">Muscle</tissue>
    </source>
</reference>
<keyword evidence="3" id="KW-0106">Calcium</keyword>
<dbReference type="GO" id="GO:0000122">
    <property type="term" value="P:negative regulation of transcription by RNA polymerase II"/>
    <property type="evidence" value="ECO:0007669"/>
    <property type="project" value="TreeGrafter"/>
</dbReference>
<dbReference type="PRINTS" id="PR00895">
    <property type="entry name" value="PENTAXIN"/>
</dbReference>
<dbReference type="GO" id="GO:0035102">
    <property type="term" value="C:PRC1 complex"/>
    <property type="evidence" value="ECO:0007669"/>
    <property type="project" value="TreeGrafter"/>
</dbReference>
<dbReference type="AlphaFoldDB" id="A0AAD9DY09"/>
<keyword evidence="12" id="KW-0812">Transmembrane</keyword>
<feature type="region of interest" description="Disordered" evidence="11">
    <location>
        <begin position="212"/>
        <end position="233"/>
    </location>
</feature>
<comment type="subcellular location">
    <subcellularLocation>
        <location evidence="1">Nucleus</location>
    </subcellularLocation>
</comment>
<dbReference type="InterPro" id="IPR001759">
    <property type="entry name" value="PTX_dom"/>
</dbReference>
<feature type="region of interest" description="Disordered" evidence="11">
    <location>
        <begin position="296"/>
        <end position="441"/>
    </location>
</feature>
<protein>
    <recommendedName>
        <fullName evidence="17">Chromo domain-containing protein</fullName>
    </recommendedName>
</protein>
<dbReference type="Pfam" id="PF00354">
    <property type="entry name" value="Pentaxin"/>
    <property type="match status" value="1"/>
</dbReference>
<dbReference type="CDD" id="cd18648">
    <property type="entry name" value="CD_Cbx6"/>
    <property type="match status" value="1"/>
</dbReference>
<gene>
    <name evidence="15" type="ORF">P4O66_000704</name>
</gene>
<dbReference type="Pfam" id="PF00385">
    <property type="entry name" value="Chromo"/>
    <property type="match status" value="1"/>
</dbReference>
<evidence type="ECO:0000256" key="5">
    <source>
        <dbReference type="ARBA" id="ARBA00023157"/>
    </source>
</evidence>
<dbReference type="SMART" id="SM00159">
    <property type="entry name" value="PTX"/>
    <property type="match status" value="1"/>
</dbReference>
<feature type="region of interest" description="Disordered" evidence="11">
    <location>
        <begin position="594"/>
        <end position="616"/>
    </location>
</feature>
<evidence type="ECO:0000313" key="15">
    <source>
        <dbReference type="EMBL" id="KAK1798211.1"/>
    </source>
</evidence>
<dbReference type="SUPFAM" id="SSF54160">
    <property type="entry name" value="Chromo domain-like"/>
    <property type="match status" value="1"/>
</dbReference>
<dbReference type="SUPFAM" id="SSF49899">
    <property type="entry name" value="Concanavalin A-like lectins/glucanases"/>
    <property type="match status" value="1"/>
</dbReference>
<dbReference type="GO" id="GO:0000785">
    <property type="term" value="C:chromatin"/>
    <property type="evidence" value="ECO:0007669"/>
    <property type="project" value="TreeGrafter"/>
</dbReference>
<proteinExistence type="predicted"/>
<dbReference type="FunFam" id="2.60.120.200:FF:000012">
    <property type="entry name" value="neuronal pentraxin receptor"/>
    <property type="match status" value="1"/>
</dbReference>
<dbReference type="Pfam" id="PF17218">
    <property type="entry name" value="CBX7_C"/>
    <property type="match status" value="1"/>
</dbReference>
<dbReference type="Gene3D" id="2.60.120.200">
    <property type="match status" value="1"/>
</dbReference>
<evidence type="ECO:0000256" key="1">
    <source>
        <dbReference type="ARBA" id="ARBA00004123"/>
    </source>
</evidence>
<keyword evidence="5 9" id="KW-1015">Disulfide bond</keyword>
<sequence length="1084" mass="118771">MELSVAGDRVFAAEAILKRRVRKGRIEYLVKWKGWAIKYSTWEPEENILDDRLVAAFEQKEREQELYGPKKRGPKPKTLLLKSRAHAAEGSPRVPEFKHSRPQPSSKPPPQPPPLSPPSYPPSGPSNAKLQSGAAQPKLKKDIHRCHRISRRPLPRLDPLAQQVGSSGPFSSRPTVSPFSETVRILNRKVKPREVKKGRVILNLKVIDKPGGGGVANNRRTPSATHQPHIGRQKVPSRNRVIGKSRRFGDVSYRGLHLPATAAGFPVFGKPFECHPMEVSEEKPKVEQCVPKVACNSSSLPSSSQSPKVMTPDIPKALSEPPCSPSSPEVSEGELLFPPPTHPQPPPSAAQPCQANLAILPPAKPNTQLTDCKPNSTPAQSTLPSSPMFSSSSSSSSSEDSEHILDLSVPHSTERRCRRRNSFGPRRPAEFPENPLPHKVSEEDEDLDWRPEMAARCANVVVTDVTTNLLTVTIKEFCHPPAFQEQVSASGWYAELAPCSGTLAWAPASVASPLVVAAVMPAPSPKVELARSATRFQSHVFFIRFSYLSTVQTATLKFIVVILAAGMVAFVGAVICIIAAVHGGSPAATSTAAQLSDNQSLSPGAGGQSTPSKSVARAGPLNALHGADTISRERVSPEAPIFYGMTGVGTGATGSEQQVTYSRLICTPVPPGECKSKNFQADDQSLYAGEDWGYLRTTAEELRQTVLQQKDEIITDQRTIQELTGKLSECESGKKRSGKKVERDRLEMQDDARASASVLTSLVMEELEQAILQMKDRIEKLEAEMTPQAHNHTETGVKGSGNGPSAIKGQGAVVQRRVDDLEGELKRKMKLLEEERKALRKETEKHQQHIDHGLDTVHQRIHSLEQGLSENRFPEGYRLSFPVRSSSMYAMVKRAIPTLHAFTICMWIRPAQSILGTGVSYAVPEQTHELVLQQLVHGPTELIINNEVVQFHLNLTVGMWQHVCISWSRRGGIWHAYLGARLKGEGRELATRHSIRPGGTLVLGQEQSSMGGLRFEASRALVGELSQFNMWDRPLTHTELSALAHCSTSILGNVVPWTSREVEVFGGVTKQPAERCIHHASVRQ</sequence>
<evidence type="ECO:0000313" key="16">
    <source>
        <dbReference type="Proteomes" id="UP001239994"/>
    </source>
</evidence>
<feature type="compositionally biased region" description="Pro residues" evidence="11">
    <location>
        <begin position="337"/>
        <end position="349"/>
    </location>
</feature>
<dbReference type="Proteomes" id="UP001239994">
    <property type="component" value="Unassembled WGS sequence"/>
</dbReference>
<evidence type="ECO:0000256" key="11">
    <source>
        <dbReference type="SAM" id="MobiDB-lite"/>
    </source>
</evidence>
<dbReference type="PANTHER" id="PTHR46389">
    <property type="entry name" value="POLYCOMB GROUP PROTEIN PC"/>
    <property type="match status" value="1"/>
</dbReference>
<keyword evidence="8" id="KW-0539">Nucleus</keyword>
<dbReference type="InterPro" id="IPR033773">
    <property type="entry name" value="CBX7_C"/>
</dbReference>
<keyword evidence="7" id="KW-0325">Glycoprotein</keyword>
<feature type="compositionally biased region" description="Low complexity" evidence="11">
    <location>
        <begin position="297"/>
        <end position="307"/>
    </location>
</feature>
<dbReference type="PROSITE" id="PS51828">
    <property type="entry name" value="PTX_2"/>
    <property type="match status" value="1"/>
</dbReference>
<name>A0AAD9DY09_9TELE</name>
<accession>A0AAD9DY09</accession>
<feature type="disulfide bond" evidence="9">
    <location>
        <begin position="905"/>
        <end position="964"/>
    </location>
</feature>
<evidence type="ECO:0000259" key="13">
    <source>
        <dbReference type="PROSITE" id="PS50013"/>
    </source>
</evidence>
<evidence type="ECO:0000256" key="2">
    <source>
        <dbReference type="ARBA" id="ARBA00022491"/>
    </source>
</evidence>
<feature type="compositionally biased region" description="Polar residues" evidence="11">
    <location>
        <begin position="594"/>
        <end position="613"/>
    </location>
</feature>
<dbReference type="InterPro" id="IPR016197">
    <property type="entry name" value="Chromo-like_dom_sf"/>
</dbReference>
<feature type="domain" description="Chromo" evidence="13">
    <location>
        <begin position="11"/>
        <end position="69"/>
    </location>
</feature>
<dbReference type="InterPro" id="IPR023779">
    <property type="entry name" value="Chromodomain_CS"/>
</dbReference>
<evidence type="ECO:0000256" key="6">
    <source>
        <dbReference type="ARBA" id="ARBA00023163"/>
    </source>
</evidence>
<dbReference type="PROSITE" id="PS00598">
    <property type="entry name" value="CHROMO_1"/>
    <property type="match status" value="1"/>
</dbReference>
<evidence type="ECO:0000256" key="9">
    <source>
        <dbReference type="PROSITE-ProRule" id="PRU01172"/>
    </source>
</evidence>